<dbReference type="SUPFAM" id="SSF50249">
    <property type="entry name" value="Nucleic acid-binding proteins"/>
    <property type="match status" value="4"/>
</dbReference>
<dbReference type="InterPro" id="IPR048059">
    <property type="entry name" value="Rrp5_S1_rpt_hs1_sc1"/>
</dbReference>
<dbReference type="GO" id="GO:0003723">
    <property type="term" value="F:RNA binding"/>
    <property type="evidence" value="ECO:0007669"/>
    <property type="project" value="TreeGrafter"/>
</dbReference>
<keyword evidence="6" id="KW-0175">Coiled coil</keyword>
<dbReference type="GO" id="GO:0006364">
    <property type="term" value="P:rRNA processing"/>
    <property type="evidence" value="ECO:0007669"/>
    <property type="project" value="UniProtKB-KW"/>
</dbReference>
<dbReference type="PANTHER" id="PTHR23270:SF10">
    <property type="entry name" value="PROTEIN RRP5 HOMOLOG"/>
    <property type="match status" value="1"/>
</dbReference>
<evidence type="ECO:0000256" key="5">
    <source>
        <dbReference type="ARBA" id="ARBA00023242"/>
    </source>
</evidence>
<feature type="domain" description="S1 motif" evidence="8">
    <location>
        <begin position="362"/>
        <end position="440"/>
    </location>
</feature>
<dbReference type="InterPro" id="IPR003029">
    <property type="entry name" value="S1_domain"/>
</dbReference>
<dbReference type="SMART" id="SM00386">
    <property type="entry name" value="HAT"/>
    <property type="match status" value="6"/>
</dbReference>
<dbReference type="OrthoDB" id="412781at2759"/>
<dbReference type="InterPro" id="IPR045209">
    <property type="entry name" value="Rrp5"/>
</dbReference>
<protein>
    <recommendedName>
        <fullName evidence="8">S1 motif domain-containing protein</fullName>
    </recommendedName>
</protein>
<reference evidence="9" key="1">
    <citation type="submission" date="2021-11" db="EMBL/GenBank/DDBJ databases">
        <authorList>
            <person name="Schell T."/>
        </authorList>
    </citation>
    <scope>NUCLEOTIDE SEQUENCE</scope>
    <source>
        <strain evidence="9">M5</strain>
    </source>
</reference>
<evidence type="ECO:0000313" key="9">
    <source>
        <dbReference type="EMBL" id="CAH0106322.1"/>
    </source>
</evidence>
<dbReference type="PANTHER" id="PTHR23270">
    <property type="entry name" value="PROGRAMMED CELL DEATH PROTEIN 11 PRE-RRNA PROCESSING PROTEIN RRP5"/>
    <property type="match status" value="1"/>
</dbReference>
<gene>
    <name evidence="9" type="ORF">DGAL_LOCUS9476</name>
</gene>
<keyword evidence="5" id="KW-0539">Nucleus</keyword>
<sequence length="1527" mass="172038">MAIVEENFPRGGKSRDVKRERPANEKKWKNESLFKKSAVKKVNKRRLNQKKKHSKMKKDKQELQTLTAKEKKVIEKEKTMLESIEPLTFKMLTEGMQVLSRVQEVRELDVLLSLPGRIQAYVPITNISTPYTNLLNRLAEDEEVDAKGLKEILMEGELFPCSIKEVTNDGSFKVTASLNPVDVNCDIPATALCKGMKMTAAVQSVEDHGYVMDIGILNARSFLTKIPDQELAVGQIVSVCVTGCQIDGHVATLTLSTVESIKFKQNVELNMSTLLPATKLYVTVNKVLPQGLTVTFGNLVGYIHKDHLVNTNDNASAYEKSSNYTAVVLYTLPLVNAVYLSLKSSLVKPVLKINEKDPIALGQFFEATITESTSAGLFIQLNKKAKGFVPLRQLSDNQDVFEDTRTLFPIKSRKRCRVLNHASLDDIYICTMKKTLLTQKALRYEDFTVGEVVEAKIDSLTPAGVSVDLGVNLKGFIPKLQWADDPRLKKPELRFRVGEPITCRVLKVMIDRKTVHLTCKKSMLDEAVVAYCYPSQLKKHLALKGTVVLIEKGGVVVSFFGELTGYIPKNSLLKKGVTDISRYFYIGQVIDCTVYDIHESGKVTLSLSNSDSTEEKSHVVQSVKIVGSIVECKVEKVFYAGEGGSSGLEVSIPSLKTSGFIPVEHLSDFSKCAPQLLHCYRPGQVIEEAVVWVYSKLQTVLTLKPTVMKIVKENCYPKSVDEIEMNSILPCVALRHKLCGVFASVLCPPKKFDVLFPSCKIPPQLNSSLEKDTMHVSLEGQVIKVDKEENKIYLSALNPYNRENAAHVLEDFLKIQERVKVHLMESSDEGLKNLASLKLGDVVVGKLLTEFDSSADLEFELPHGIKGIVPTYHHNKKNFKNNDLIVGSVMYVDLIMKKVYITTRDDVINCITGTSKLNTEGNTQRGKIILNTDYFSLVSFVDGNIKGVAFTSNIRSINEASIPLQPPFEVGTVVNVVVDSDTELGKIAAYHKTPSSWVTLNPSRKNRASSSNDGPNKKKAKMEIVAKTSKKSTENTASKDEDTKPTKDKNKKAQQEQLTEMSNTKEAEKSTVLEINKSSDKKKKTKAKNNQNAAEEQDTNSNENSNKNAESKKETKKKTEEIKQDVSLKNETVSKGKRNKSENKETASSKDQKELSPAKKRRVEAISSSATKKTQKINPLELPRLSITSAFKWDDDMTSLPLSNSQIADSSDSEDEDAGKEKAVFKDRRERAREKLEEAKINEAKLSQIEEELNNPERAPVTTDDFDRMVLASPNSSILWVQYMAFHLENAEIEKARTVAQRALKIMSFREEQEKFNVWIAWLNLEHMYGTTEGYESTLQEAIRYNEPFKVYRQMALNFEQSGKFDEAESLYTTMLKKYKQNKSVWMNACLFYVRNSKLDTARGVFQRALSILDKKEHIDLISRFAQLEMKFGQLDRGKTLFDTLMMSYPKRTDLWLVYIDTLTKVDAIESARQVLERCITLQLPAKKMKTIFQKFLEFETHHGDDEKQDYVRKKALEYVESKTVDE</sequence>
<dbReference type="Pfam" id="PF00575">
    <property type="entry name" value="S1"/>
    <property type="match status" value="2"/>
</dbReference>
<evidence type="ECO:0000256" key="7">
    <source>
        <dbReference type="SAM" id="MobiDB-lite"/>
    </source>
</evidence>
<keyword evidence="2" id="KW-0698">rRNA processing</keyword>
<feature type="region of interest" description="Disordered" evidence="7">
    <location>
        <begin position="1"/>
        <end position="63"/>
    </location>
</feature>
<keyword evidence="10" id="KW-1185">Reference proteome</keyword>
<dbReference type="CDD" id="cd05693">
    <property type="entry name" value="S1_Rrp5_repeat_hs1_sc1"/>
    <property type="match status" value="1"/>
</dbReference>
<keyword evidence="3" id="KW-0597">Phosphoprotein</keyword>
<dbReference type="EMBL" id="CAKKLH010000223">
    <property type="protein sequence ID" value="CAH0106322.1"/>
    <property type="molecule type" value="Genomic_DNA"/>
</dbReference>
<feature type="domain" description="S1 motif" evidence="8">
    <location>
        <begin position="450"/>
        <end position="520"/>
    </location>
</feature>
<feature type="compositionally biased region" description="Basic and acidic residues" evidence="7">
    <location>
        <begin position="13"/>
        <end position="34"/>
    </location>
</feature>
<dbReference type="Pfam" id="PF05843">
    <property type="entry name" value="Suf"/>
    <property type="match status" value="1"/>
</dbReference>
<name>A0A8J2RP62_9CRUS</name>
<dbReference type="InterPro" id="IPR003107">
    <property type="entry name" value="HAT"/>
</dbReference>
<evidence type="ECO:0000313" key="10">
    <source>
        <dbReference type="Proteomes" id="UP000789390"/>
    </source>
</evidence>
<organism evidence="9 10">
    <name type="scientific">Daphnia galeata</name>
    <dbReference type="NCBI Taxonomy" id="27404"/>
    <lineage>
        <taxon>Eukaryota</taxon>
        <taxon>Metazoa</taxon>
        <taxon>Ecdysozoa</taxon>
        <taxon>Arthropoda</taxon>
        <taxon>Crustacea</taxon>
        <taxon>Branchiopoda</taxon>
        <taxon>Diplostraca</taxon>
        <taxon>Cladocera</taxon>
        <taxon>Anomopoda</taxon>
        <taxon>Daphniidae</taxon>
        <taxon>Daphnia</taxon>
    </lineage>
</organism>
<feature type="domain" description="S1 motif" evidence="8">
    <location>
        <begin position="627"/>
        <end position="704"/>
    </location>
</feature>
<feature type="compositionally biased region" description="Basic and acidic residues" evidence="7">
    <location>
        <begin position="1031"/>
        <end position="1054"/>
    </location>
</feature>
<dbReference type="FunFam" id="1.25.40.10:FF:000065">
    <property type="entry name" value="Programmed cell death 11"/>
    <property type="match status" value="1"/>
</dbReference>
<evidence type="ECO:0000256" key="2">
    <source>
        <dbReference type="ARBA" id="ARBA00022552"/>
    </source>
</evidence>
<feature type="region of interest" description="Disordered" evidence="7">
    <location>
        <begin position="997"/>
        <end position="1175"/>
    </location>
</feature>
<feature type="compositionally biased region" description="Basic residues" evidence="7">
    <location>
        <begin position="37"/>
        <end position="58"/>
    </location>
</feature>
<dbReference type="InterPro" id="IPR012340">
    <property type="entry name" value="NA-bd_OB-fold"/>
</dbReference>
<evidence type="ECO:0000256" key="6">
    <source>
        <dbReference type="SAM" id="Coils"/>
    </source>
</evidence>
<dbReference type="SUPFAM" id="SSF48452">
    <property type="entry name" value="TPR-like"/>
    <property type="match status" value="2"/>
</dbReference>
<dbReference type="PROSITE" id="PS50126">
    <property type="entry name" value="S1"/>
    <property type="match status" value="5"/>
</dbReference>
<feature type="domain" description="S1 motif" evidence="8">
    <location>
        <begin position="95"/>
        <end position="179"/>
    </location>
</feature>
<dbReference type="Gene3D" id="1.25.40.10">
    <property type="entry name" value="Tetratricopeptide repeat domain"/>
    <property type="match status" value="2"/>
</dbReference>
<dbReference type="InterPro" id="IPR008847">
    <property type="entry name" value="Suf"/>
</dbReference>
<dbReference type="InterPro" id="IPR011990">
    <property type="entry name" value="TPR-like_helical_dom_sf"/>
</dbReference>
<feature type="domain" description="S1 motif" evidence="8">
    <location>
        <begin position="540"/>
        <end position="608"/>
    </location>
</feature>
<evidence type="ECO:0000256" key="1">
    <source>
        <dbReference type="ARBA" id="ARBA00004604"/>
    </source>
</evidence>
<keyword evidence="4" id="KW-0677">Repeat</keyword>
<proteinExistence type="predicted"/>
<feature type="compositionally biased region" description="Low complexity" evidence="7">
    <location>
        <begin position="1088"/>
        <end position="1108"/>
    </location>
</feature>
<evidence type="ECO:0000256" key="3">
    <source>
        <dbReference type="ARBA" id="ARBA00022553"/>
    </source>
</evidence>
<dbReference type="Proteomes" id="UP000789390">
    <property type="component" value="Unassembled WGS sequence"/>
</dbReference>
<dbReference type="GO" id="GO:0032040">
    <property type="term" value="C:small-subunit processome"/>
    <property type="evidence" value="ECO:0007669"/>
    <property type="project" value="TreeGrafter"/>
</dbReference>
<comment type="caution">
    <text evidence="9">The sequence shown here is derived from an EMBL/GenBank/DDBJ whole genome shotgun (WGS) entry which is preliminary data.</text>
</comment>
<feature type="coiled-coil region" evidence="6">
    <location>
        <begin position="1222"/>
        <end position="1252"/>
    </location>
</feature>
<dbReference type="FunFam" id="2.40.50.140:FF:000103">
    <property type="entry name" value="protein RRP5 homolog"/>
    <property type="match status" value="1"/>
</dbReference>
<accession>A0A8J2RP62</accession>
<dbReference type="FunFam" id="1.25.40.10:FF:000963">
    <property type="entry name" value="Programmed cell death protein pre-rrna processing protein rrp5"/>
    <property type="match status" value="1"/>
</dbReference>
<feature type="compositionally biased region" description="Polar residues" evidence="7">
    <location>
        <begin position="997"/>
        <end position="1014"/>
    </location>
</feature>
<dbReference type="Gene3D" id="2.40.50.140">
    <property type="entry name" value="Nucleic acid-binding proteins"/>
    <property type="match status" value="4"/>
</dbReference>
<feature type="region of interest" description="Disordered" evidence="7">
    <location>
        <begin position="1198"/>
        <end position="1222"/>
    </location>
</feature>
<comment type="subcellular location">
    <subcellularLocation>
        <location evidence="1">Nucleus</location>
        <location evidence="1">Nucleolus</location>
    </subcellularLocation>
</comment>
<evidence type="ECO:0000256" key="4">
    <source>
        <dbReference type="ARBA" id="ARBA00022737"/>
    </source>
</evidence>
<feature type="compositionally biased region" description="Basic and acidic residues" evidence="7">
    <location>
        <begin position="1109"/>
        <end position="1157"/>
    </location>
</feature>
<evidence type="ECO:0000259" key="8">
    <source>
        <dbReference type="PROSITE" id="PS50126"/>
    </source>
</evidence>
<dbReference type="SMART" id="SM00316">
    <property type="entry name" value="S1"/>
    <property type="match status" value="7"/>
</dbReference>